<gene>
    <name evidence="2" type="ORF">U725_02018</name>
</gene>
<dbReference type="PATRIC" id="fig|1415168.3.peg.2095"/>
<dbReference type="CDD" id="cd16397">
    <property type="entry name" value="IbrB_like"/>
    <property type="match status" value="1"/>
</dbReference>
<evidence type="ECO:0000313" key="3">
    <source>
        <dbReference type="Proteomes" id="UP000028401"/>
    </source>
</evidence>
<dbReference type="SMR" id="A0A084A9C4"/>
<dbReference type="SMART" id="SM00470">
    <property type="entry name" value="ParB"/>
    <property type="match status" value="1"/>
</dbReference>
<dbReference type="EMBL" id="AZSI01000105">
    <property type="protein sequence ID" value="KEY61903.1"/>
    <property type="molecule type" value="Genomic_DNA"/>
</dbReference>
<proteinExistence type="predicted"/>
<dbReference type="AlphaFoldDB" id="A0A084A9C4"/>
<evidence type="ECO:0000313" key="2">
    <source>
        <dbReference type="EMBL" id="KEY61903.1"/>
    </source>
</evidence>
<dbReference type="Gene3D" id="3.90.1530.10">
    <property type="entry name" value="Conserved hypothetical protein from pyrococcus furiosus pfu- 392566-001, ParB domain"/>
    <property type="match status" value="1"/>
</dbReference>
<dbReference type="Proteomes" id="UP000028401">
    <property type="component" value="Unassembled WGS sequence"/>
</dbReference>
<dbReference type="GO" id="GO:0071453">
    <property type="term" value="P:cellular response to oxygen levels"/>
    <property type="evidence" value="ECO:0007669"/>
    <property type="project" value="TreeGrafter"/>
</dbReference>
<dbReference type="PANTHER" id="PTHR30083">
    <property type="entry name" value="TRANSCRIPTIONAL REGULATOR-RELATED"/>
    <property type="match status" value="1"/>
</dbReference>
<dbReference type="Pfam" id="PF02195">
    <property type="entry name" value="ParB_N"/>
    <property type="match status" value="1"/>
</dbReference>
<name>A0A084A9C4_LACLC</name>
<dbReference type="SUPFAM" id="SSF110849">
    <property type="entry name" value="ParB/Sulfiredoxin"/>
    <property type="match status" value="1"/>
</dbReference>
<sequence>MGELFISPAYQVQRVPIEKIRANSYNPNKTAPSEFKLLERSILEDGYTMPIVCYYDKEKDIYEIVDGFHRYLVMKNSPEIAQREQNCLPVSIIDRPLEDRIASTIRHNRARGTHSIELMTQIVQQLVEAGLSDRWIITNIGMDKEELLRLKQLSGLASLFKGGDFSRSWEWDSEE</sequence>
<organism evidence="2 3">
    <name type="scientific">Lactococcus cremoris subsp. cremoris GE214</name>
    <dbReference type="NCBI Taxonomy" id="1415168"/>
    <lineage>
        <taxon>Bacteria</taxon>
        <taxon>Bacillati</taxon>
        <taxon>Bacillota</taxon>
        <taxon>Bacilli</taxon>
        <taxon>Lactobacillales</taxon>
        <taxon>Streptococcaceae</taxon>
        <taxon>Lactococcus</taxon>
        <taxon>Lactococcus cremoris subsp. cremoris</taxon>
    </lineage>
</organism>
<dbReference type="GeneID" id="61109383"/>
<evidence type="ECO:0000259" key="1">
    <source>
        <dbReference type="SMART" id="SM00470"/>
    </source>
</evidence>
<dbReference type="InterPro" id="IPR003115">
    <property type="entry name" value="ParB_N"/>
</dbReference>
<dbReference type="RefSeq" id="WP_011835278.1">
    <property type="nucleotide sequence ID" value="NZ_AZSI01000105.1"/>
</dbReference>
<accession>A0A084A9C4</accession>
<comment type="caution">
    <text evidence="2">The sequence shown here is derived from an EMBL/GenBank/DDBJ whole genome shotgun (WGS) entry which is preliminary data.</text>
</comment>
<protein>
    <submittedName>
        <fullName evidence="2">Putative transcriptional regulator</fullName>
    </submittedName>
</protein>
<dbReference type="InterPro" id="IPR036086">
    <property type="entry name" value="ParB/Sulfiredoxin_sf"/>
</dbReference>
<dbReference type="PANTHER" id="PTHR30083:SF1">
    <property type="entry name" value="TRANSCRIPTIONAL REGULATOR"/>
    <property type="match status" value="1"/>
</dbReference>
<reference evidence="2 3" key="1">
    <citation type="submission" date="2014-06" db="EMBL/GenBank/DDBJ databases">
        <title>Draft genome sequence of the putrescine producing strain Lactococcus lactis subsp cremoris GE214.</title>
        <authorList>
            <person name="Ladero V."/>
            <person name="Linares D.M."/>
            <person name="del Rio B."/>
            <person name="Mayo B."/>
            <person name="Martin M.C."/>
            <person name="Fernandez M."/>
            <person name="Alvarez M.A."/>
        </authorList>
    </citation>
    <scope>NUCLEOTIDE SEQUENCE [LARGE SCALE GENOMIC DNA]</scope>
    <source>
        <strain evidence="2 3">GE214</strain>
    </source>
</reference>
<feature type="domain" description="ParB-like N-terminal" evidence="1">
    <location>
        <begin position="13"/>
        <end position="109"/>
    </location>
</feature>